<reference evidence="6 7" key="1">
    <citation type="journal article" date="2017" name="Mycologia">
        <title>Bifiguratus adelaidae, gen. et sp. nov., a new member of Mucoromycotina in endophytic and soil-dwelling habitats.</title>
        <authorList>
            <person name="Torres-Cruz T.J."/>
            <person name="Billingsley Tobias T.L."/>
            <person name="Almatruk M."/>
            <person name="Hesse C."/>
            <person name="Kuske C.R."/>
            <person name="Desiro A."/>
            <person name="Benucci G.M."/>
            <person name="Bonito G."/>
            <person name="Stajich J.E."/>
            <person name="Dunlap C."/>
            <person name="Arnold A.E."/>
            <person name="Porras-Alfaro A."/>
        </authorList>
    </citation>
    <scope>NUCLEOTIDE SEQUENCE [LARGE SCALE GENOMIC DNA]</scope>
    <source>
        <strain evidence="6 7">AZ0501</strain>
    </source>
</reference>
<dbReference type="PANTHER" id="PTHR10983">
    <property type="entry name" value="1-ACYLGLYCEROL-3-PHOSPHATE ACYLTRANSFERASE-RELATED"/>
    <property type="match status" value="1"/>
</dbReference>
<keyword evidence="2" id="KW-0808">Transferase</keyword>
<name>A0A261XXP0_9FUNG</name>
<evidence type="ECO:0000313" key="7">
    <source>
        <dbReference type="Proteomes" id="UP000242875"/>
    </source>
</evidence>
<protein>
    <recommendedName>
        <fullName evidence="5">Phospholipid/glycerol acyltransferase domain-containing protein</fullName>
    </recommendedName>
</protein>
<keyword evidence="3" id="KW-0012">Acyltransferase</keyword>
<dbReference type="Pfam" id="PF16076">
    <property type="entry name" value="Acyltransf_C"/>
    <property type="match status" value="1"/>
</dbReference>
<sequence>MEYRLTPVAVVKYLLIGTLLVGQSSCVVAAQILSLLFRPWKNAYSSWHVYCEELWSQHMVALKTKTKDGGEAMDEGIELLLRRNSLGKIVGLDLPSRLILISNHQVYADWIYLWCFAYMANAHGAVKIILKDALRKLPIFGLVCGMQFFDFIFLKRKLAADKVIITQTLERSRSVDNPMWLVIFPEGTVISENTRARSKAFADKLGFVDRTYLLLPRSTGLHLCMATLDDTVEYLYDVTVGYEGVKAGDIPEEKYTIRGTFFHDIYPKKVHMHLRRWRIDSIPVNADAFNQWLLDRWKEKDALLEEFYRTGKFPLEENKAPLFLPVERVQHGTEITSTISSTAATRKNTCVEFPVKLDNILDLTQVWFLLLPYVPLIGLIMKVFGRSYESGRMGSLARGEL</sequence>
<gene>
    <name evidence="6" type="ORF">BZG36_04640</name>
</gene>
<dbReference type="GO" id="GO:0036149">
    <property type="term" value="P:phosphatidylinositol acyl-chain remodeling"/>
    <property type="evidence" value="ECO:0007669"/>
    <property type="project" value="TreeGrafter"/>
</dbReference>
<dbReference type="GO" id="GO:0016746">
    <property type="term" value="F:acyltransferase activity"/>
    <property type="evidence" value="ECO:0007669"/>
    <property type="project" value="UniProtKB-KW"/>
</dbReference>
<proteinExistence type="inferred from homology"/>
<accession>A0A261XXP0</accession>
<dbReference type="SUPFAM" id="SSF69593">
    <property type="entry name" value="Glycerol-3-phosphate (1)-acyltransferase"/>
    <property type="match status" value="1"/>
</dbReference>
<keyword evidence="4" id="KW-1133">Transmembrane helix</keyword>
<organism evidence="6 7">
    <name type="scientific">Bifiguratus adelaidae</name>
    <dbReference type="NCBI Taxonomy" id="1938954"/>
    <lineage>
        <taxon>Eukaryota</taxon>
        <taxon>Fungi</taxon>
        <taxon>Fungi incertae sedis</taxon>
        <taxon>Mucoromycota</taxon>
        <taxon>Mucoromycotina</taxon>
        <taxon>Endogonomycetes</taxon>
        <taxon>Endogonales</taxon>
        <taxon>Endogonales incertae sedis</taxon>
        <taxon>Bifiguratus</taxon>
    </lineage>
</organism>
<dbReference type="EMBL" id="MVBO01000102">
    <property type="protein sequence ID" value="OZJ03143.1"/>
    <property type="molecule type" value="Genomic_DNA"/>
</dbReference>
<dbReference type="Proteomes" id="UP000242875">
    <property type="component" value="Unassembled WGS sequence"/>
</dbReference>
<dbReference type="GO" id="GO:0005783">
    <property type="term" value="C:endoplasmic reticulum"/>
    <property type="evidence" value="ECO:0007669"/>
    <property type="project" value="TreeGrafter"/>
</dbReference>
<feature type="transmembrane region" description="Helical" evidence="4">
    <location>
        <begin position="110"/>
        <end position="130"/>
    </location>
</feature>
<evidence type="ECO:0000256" key="1">
    <source>
        <dbReference type="ARBA" id="ARBA00008655"/>
    </source>
</evidence>
<dbReference type="CDD" id="cd07990">
    <property type="entry name" value="LPLAT_LCLAT1-like"/>
    <property type="match status" value="1"/>
</dbReference>
<dbReference type="InterPro" id="IPR002123">
    <property type="entry name" value="Plipid/glycerol_acylTrfase"/>
</dbReference>
<feature type="transmembrane region" description="Helical" evidence="4">
    <location>
        <begin position="12"/>
        <end position="37"/>
    </location>
</feature>
<dbReference type="AlphaFoldDB" id="A0A261XXP0"/>
<keyword evidence="4" id="KW-0812">Transmembrane</keyword>
<feature type="transmembrane region" description="Helical" evidence="4">
    <location>
        <begin position="137"/>
        <end position="154"/>
    </location>
</feature>
<feature type="transmembrane region" description="Helical" evidence="4">
    <location>
        <begin position="366"/>
        <end position="385"/>
    </location>
</feature>
<evidence type="ECO:0000313" key="6">
    <source>
        <dbReference type="EMBL" id="OZJ03143.1"/>
    </source>
</evidence>
<dbReference type="InterPro" id="IPR032098">
    <property type="entry name" value="Acyltransf_C"/>
</dbReference>
<dbReference type="PANTHER" id="PTHR10983:SF16">
    <property type="entry name" value="LYSOCARDIOLIPIN ACYLTRANSFERASE 1"/>
    <property type="match status" value="1"/>
</dbReference>
<dbReference type="SMART" id="SM00563">
    <property type="entry name" value="PlsC"/>
    <property type="match status" value="1"/>
</dbReference>
<evidence type="ECO:0000256" key="2">
    <source>
        <dbReference type="ARBA" id="ARBA00022679"/>
    </source>
</evidence>
<comment type="caution">
    <text evidence="6">The sequence shown here is derived from an EMBL/GenBank/DDBJ whole genome shotgun (WGS) entry which is preliminary data.</text>
</comment>
<comment type="similarity">
    <text evidence="1">Belongs to the 1-acyl-sn-glycerol-3-phosphate acyltransferase family.</text>
</comment>
<evidence type="ECO:0000256" key="4">
    <source>
        <dbReference type="SAM" id="Phobius"/>
    </source>
</evidence>
<dbReference type="Pfam" id="PF01553">
    <property type="entry name" value="Acyltransferase"/>
    <property type="match status" value="1"/>
</dbReference>
<evidence type="ECO:0000256" key="3">
    <source>
        <dbReference type="ARBA" id="ARBA00023315"/>
    </source>
</evidence>
<evidence type="ECO:0000259" key="5">
    <source>
        <dbReference type="SMART" id="SM00563"/>
    </source>
</evidence>
<dbReference type="OrthoDB" id="189226at2759"/>
<keyword evidence="7" id="KW-1185">Reference proteome</keyword>
<keyword evidence="4" id="KW-0472">Membrane</keyword>
<feature type="domain" description="Phospholipid/glycerol acyltransferase" evidence="5">
    <location>
        <begin position="98"/>
        <end position="222"/>
    </location>
</feature>